<accession>A0A951PB97</accession>
<protein>
    <submittedName>
        <fullName evidence="2">Transglutaminase family protein</fullName>
    </submittedName>
</protein>
<dbReference type="Pfam" id="PF08379">
    <property type="entry name" value="Bact_transglu_N"/>
    <property type="match status" value="1"/>
</dbReference>
<comment type="caution">
    <text evidence="2">The sequence shown here is derived from an EMBL/GenBank/DDBJ whole genome shotgun (WGS) entry which is preliminary data.</text>
</comment>
<reference evidence="2" key="1">
    <citation type="submission" date="2021-05" db="EMBL/GenBank/DDBJ databases">
        <authorList>
            <person name="Pietrasiak N."/>
            <person name="Ward R."/>
            <person name="Stajich J.E."/>
            <person name="Kurbessoian T."/>
        </authorList>
    </citation>
    <scope>NUCLEOTIDE SEQUENCE</scope>
    <source>
        <strain evidence="2">GSE-TBD4-15B</strain>
    </source>
</reference>
<dbReference type="PANTHER" id="PTHR33490:SF1">
    <property type="entry name" value="SLL1233 PROTEIN"/>
    <property type="match status" value="1"/>
</dbReference>
<feature type="domain" description="Transglutaminase-like" evidence="1">
    <location>
        <begin position="182"/>
        <end position="246"/>
    </location>
</feature>
<dbReference type="InterPro" id="IPR002931">
    <property type="entry name" value="Transglutaminase-like"/>
</dbReference>
<dbReference type="EMBL" id="JAHHHV010000067">
    <property type="protein sequence ID" value="MBW4466391.1"/>
    <property type="molecule type" value="Genomic_DNA"/>
</dbReference>
<reference evidence="2" key="2">
    <citation type="journal article" date="2022" name="Microbiol. Resour. Announc.">
        <title>Metagenome Sequencing to Explore Phylogenomics of Terrestrial Cyanobacteria.</title>
        <authorList>
            <person name="Ward R.D."/>
            <person name="Stajich J.E."/>
            <person name="Johansen J.R."/>
            <person name="Huntemann M."/>
            <person name="Clum A."/>
            <person name="Foster B."/>
            <person name="Foster B."/>
            <person name="Roux S."/>
            <person name="Palaniappan K."/>
            <person name="Varghese N."/>
            <person name="Mukherjee S."/>
            <person name="Reddy T.B.K."/>
            <person name="Daum C."/>
            <person name="Copeland A."/>
            <person name="Chen I.A."/>
            <person name="Ivanova N.N."/>
            <person name="Kyrpides N.C."/>
            <person name="Shapiro N."/>
            <person name="Eloe-Fadrosh E.A."/>
            <person name="Pietrasiak N."/>
        </authorList>
    </citation>
    <scope>NUCLEOTIDE SEQUENCE</scope>
    <source>
        <strain evidence="2">GSE-TBD4-15B</strain>
    </source>
</reference>
<sequence>MHYQITHRTIYSYDRPVVLAPHYLQLRPRSDVTQKLHQFQLEIDPLPKQLFEALDLGGNLVSRAMFGAEGVTQLVIQAMSQVETFRSNPFDYLLEPWALSLPINYPILLHHQLQPYLGGQFAGGQLAGNGSIDPVAMQLAQELWMQTSGSVVGFLSELNQIIYQNCRYGLRETGKPYPPGITWTQKTGSCRDYTVLFMEVCRAAGLASRFVSGYQEGDPDSDDRHLHAWAEVYLPGAGWRGYDPTQGLAVADRHIALVAPPTAKHSAPVSGTLKTTGAQSQMSYELKIRLLD</sequence>
<dbReference type="AlphaFoldDB" id="A0A951PB97"/>
<dbReference type="InterPro" id="IPR038765">
    <property type="entry name" value="Papain-like_cys_pep_sf"/>
</dbReference>
<dbReference type="Gene3D" id="3.10.620.30">
    <property type="match status" value="1"/>
</dbReference>
<name>A0A951PB97_9CYAN</name>
<dbReference type="SMART" id="SM00460">
    <property type="entry name" value="TGc"/>
    <property type="match status" value="1"/>
</dbReference>
<proteinExistence type="predicted"/>
<evidence type="ECO:0000313" key="3">
    <source>
        <dbReference type="Proteomes" id="UP000707356"/>
    </source>
</evidence>
<dbReference type="InterPro" id="IPR013589">
    <property type="entry name" value="Bac_transglu_N"/>
</dbReference>
<dbReference type="Pfam" id="PF01841">
    <property type="entry name" value="Transglut_core"/>
    <property type="match status" value="1"/>
</dbReference>
<gene>
    <name evidence="2" type="ORF">KME07_13285</name>
</gene>
<evidence type="ECO:0000313" key="2">
    <source>
        <dbReference type="EMBL" id="MBW4466391.1"/>
    </source>
</evidence>
<evidence type="ECO:0000259" key="1">
    <source>
        <dbReference type="SMART" id="SM00460"/>
    </source>
</evidence>
<organism evidence="2 3">
    <name type="scientific">Pegethrix bostrychoides GSE-TBD4-15B</name>
    <dbReference type="NCBI Taxonomy" id="2839662"/>
    <lineage>
        <taxon>Bacteria</taxon>
        <taxon>Bacillati</taxon>
        <taxon>Cyanobacteriota</taxon>
        <taxon>Cyanophyceae</taxon>
        <taxon>Oculatellales</taxon>
        <taxon>Oculatellaceae</taxon>
        <taxon>Pegethrix</taxon>
    </lineage>
</organism>
<dbReference type="Proteomes" id="UP000707356">
    <property type="component" value="Unassembled WGS sequence"/>
</dbReference>
<dbReference type="SUPFAM" id="SSF54001">
    <property type="entry name" value="Cysteine proteinases"/>
    <property type="match status" value="1"/>
</dbReference>
<dbReference type="PANTHER" id="PTHR33490">
    <property type="entry name" value="BLR5614 PROTEIN-RELATED"/>
    <property type="match status" value="1"/>
</dbReference>